<dbReference type="Proteomes" id="UP000254711">
    <property type="component" value="Unassembled WGS sequence"/>
</dbReference>
<comment type="caution">
    <text evidence="2">The sequence shown here is derived from an EMBL/GenBank/DDBJ whole genome shotgun (WGS) entry which is preliminary data.</text>
</comment>
<gene>
    <name evidence="2" type="ORF">DVT68_04355</name>
</gene>
<keyword evidence="1" id="KW-0472">Membrane</keyword>
<evidence type="ECO:0000313" key="2">
    <source>
        <dbReference type="EMBL" id="RDJ00659.1"/>
    </source>
</evidence>
<proteinExistence type="predicted"/>
<dbReference type="PROSITE" id="PS00409">
    <property type="entry name" value="PROKAR_NTER_METHYL"/>
    <property type="match status" value="1"/>
</dbReference>
<keyword evidence="3" id="KW-1185">Reference proteome</keyword>
<dbReference type="Gene3D" id="3.30.700.10">
    <property type="entry name" value="Glycoprotein, Type 4 Pilin"/>
    <property type="match status" value="1"/>
</dbReference>
<accession>A0A370KDE7</accession>
<sequence length="164" mass="17265">MNRHDRIDGRSQRGFTLVELMIVVAIIAILAAIAYPSYIKSVTKTNRAAAEGCLSQYANYMERYYTTNMSYSQAPASSGTAAGVPNPIIGATPSLVLDCATSSQTGSNYAYTVPASSSSAYTIQATPIGTQLKRDTQCGALTVTQTGTRNITGTTGTVTQCWGG</sequence>
<dbReference type="AlphaFoldDB" id="A0A370KDE7"/>
<dbReference type="PANTHER" id="PTHR30093">
    <property type="entry name" value="GENERAL SECRETION PATHWAY PROTEIN G"/>
    <property type="match status" value="1"/>
</dbReference>
<dbReference type="NCBIfam" id="TIGR02532">
    <property type="entry name" value="IV_pilin_GFxxxE"/>
    <property type="match status" value="1"/>
</dbReference>
<protein>
    <submittedName>
        <fullName evidence="2">Prepilin-type N-terminal cleavage/methylation domain-containing protein</fullName>
    </submittedName>
</protein>
<dbReference type="SUPFAM" id="SSF54523">
    <property type="entry name" value="Pili subunits"/>
    <property type="match status" value="1"/>
</dbReference>
<reference evidence="2 3" key="1">
    <citation type="submission" date="2018-07" db="EMBL/GenBank/DDBJ databases">
        <title>Dyella solisilvae sp. nov., isolated from the pine and broad-leaved mixed forest soil.</title>
        <authorList>
            <person name="Gao Z."/>
            <person name="Qiu L."/>
        </authorList>
    </citation>
    <scope>NUCLEOTIDE SEQUENCE [LARGE SCALE GENOMIC DNA]</scope>
    <source>
        <strain evidence="2 3">DHG54</strain>
    </source>
</reference>
<dbReference type="EMBL" id="QQSY01000001">
    <property type="protein sequence ID" value="RDJ00659.1"/>
    <property type="molecule type" value="Genomic_DNA"/>
</dbReference>
<keyword evidence="1" id="KW-1133">Transmembrane helix</keyword>
<dbReference type="OrthoDB" id="5296638at2"/>
<dbReference type="InterPro" id="IPR045584">
    <property type="entry name" value="Pilin-like"/>
</dbReference>
<feature type="transmembrane region" description="Helical" evidence="1">
    <location>
        <begin position="20"/>
        <end position="38"/>
    </location>
</feature>
<evidence type="ECO:0000313" key="3">
    <source>
        <dbReference type="Proteomes" id="UP000254711"/>
    </source>
</evidence>
<dbReference type="GO" id="GO:0043683">
    <property type="term" value="P:type IV pilus assembly"/>
    <property type="evidence" value="ECO:0007669"/>
    <property type="project" value="InterPro"/>
</dbReference>
<organism evidence="2 3">
    <name type="scientific">Dyella solisilvae</name>
    <dbReference type="NCBI Taxonomy" id="1920168"/>
    <lineage>
        <taxon>Bacteria</taxon>
        <taxon>Pseudomonadati</taxon>
        <taxon>Pseudomonadota</taxon>
        <taxon>Gammaproteobacteria</taxon>
        <taxon>Lysobacterales</taxon>
        <taxon>Rhodanobacteraceae</taxon>
        <taxon>Dyella</taxon>
    </lineage>
</organism>
<dbReference type="InterPro" id="IPR031982">
    <property type="entry name" value="PilE-like"/>
</dbReference>
<name>A0A370KDE7_9GAMM</name>
<evidence type="ECO:0000256" key="1">
    <source>
        <dbReference type="SAM" id="Phobius"/>
    </source>
</evidence>
<dbReference type="Pfam" id="PF16732">
    <property type="entry name" value="ComP_DUS"/>
    <property type="match status" value="1"/>
</dbReference>
<keyword evidence="1" id="KW-0812">Transmembrane</keyword>
<dbReference type="InterPro" id="IPR012902">
    <property type="entry name" value="N_methyl_site"/>
</dbReference>
<dbReference type="Pfam" id="PF07963">
    <property type="entry name" value="N_methyl"/>
    <property type="match status" value="1"/>
</dbReference>
<dbReference type="PANTHER" id="PTHR30093:SF47">
    <property type="entry name" value="TYPE IV PILUS NON-CORE MINOR PILIN PILE"/>
    <property type="match status" value="1"/>
</dbReference>